<sequence length="278" mass="28714">MALLTLASAKGSPGVTTTAMLVGALWPRDSLVVEADPSGGDVALRMPGVDGTPLDPGVGLSSLVAAGRKSLHHGLVGQHGQLMVGGQRVIAGVTSPEQARGVTQWEALAEFFADLPGTDTIADLGRIGGSTPQNALLARSAACVLITDTLPSNVIHLRGRIARLQESFGRVSGPALHVAVVAEPKRTRAVREVGEAIEKAELEVAGVHHVAHDRKGAAFFLGQITGSPTRTQLVRSAQPIVDALARSMPEPAPVPTDVTGEARDSATVGGTDVREEPE</sequence>
<dbReference type="InterPro" id="IPR027417">
    <property type="entry name" value="P-loop_NTPase"/>
</dbReference>
<dbReference type="Proteomes" id="UP001501480">
    <property type="component" value="Unassembled WGS sequence"/>
</dbReference>
<dbReference type="RefSeq" id="WP_344329988.1">
    <property type="nucleotide sequence ID" value="NZ_BAAAPY010000014.1"/>
</dbReference>
<feature type="region of interest" description="Disordered" evidence="1">
    <location>
        <begin position="246"/>
        <end position="278"/>
    </location>
</feature>
<organism evidence="2 3">
    <name type="scientific">Aeromicrobium halocynthiae</name>
    <dbReference type="NCBI Taxonomy" id="560557"/>
    <lineage>
        <taxon>Bacteria</taxon>
        <taxon>Bacillati</taxon>
        <taxon>Actinomycetota</taxon>
        <taxon>Actinomycetes</taxon>
        <taxon>Propionibacteriales</taxon>
        <taxon>Nocardioidaceae</taxon>
        <taxon>Aeromicrobium</taxon>
    </lineage>
</organism>
<evidence type="ECO:0000256" key="1">
    <source>
        <dbReference type="SAM" id="MobiDB-lite"/>
    </source>
</evidence>
<evidence type="ECO:0008006" key="4">
    <source>
        <dbReference type="Google" id="ProtNLM"/>
    </source>
</evidence>
<reference evidence="2 3" key="1">
    <citation type="journal article" date="2019" name="Int. J. Syst. Evol. Microbiol.">
        <title>The Global Catalogue of Microorganisms (GCM) 10K type strain sequencing project: providing services to taxonomists for standard genome sequencing and annotation.</title>
        <authorList>
            <consortium name="The Broad Institute Genomics Platform"/>
            <consortium name="The Broad Institute Genome Sequencing Center for Infectious Disease"/>
            <person name="Wu L."/>
            <person name="Ma J."/>
        </authorList>
    </citation>
    <scope>NUCLEOTIDE SEQUENCE [LARGE SCALE GENOMIC DNA]</scope>
    <source>
        <strain evidence="2 3">JCM 15749</strain>
    </source>
</reference>
<keyword evidence="3" id="KW-1185">Reference proteome</keyword>
<gene>
    <name evidence="2" type="ORF">GCM10009821_28090</name>
</gene>
<dbReference type="EMBL" id="BAAAPY010000014">
    <property type="protein sequence ID" value="GAA2085002.1"/>
    <property type="molecule type" value="Genomic_DNA"/>
</dbReference>
<comment type="caution">
    <text evidence="2">The sequence shown here is derived from an EMBL/GenBank/DDBJ whole genome shotgun (WGS) entry which is preliminary data.</text>
</comment>
<proteinExistence type="predicted"/>
<accession>A0ABN2W6I4</accession>
<evidence type="ECO:0000313" key="3">
    <source>
        <dbReference type="Proteomes" id="UP001501480"/>
    </source>
</evidence>
<name>A0ABN2W6I4_9ACTN</name>
<evidence type="ECO:0000313" key="2">
    <source>
        <dbReference type="EMBL" id="GAA2085002.1"/>
    </source>
</evidence>
<protein>
    <recommendedName>
        <fullName evidence="4">ParA family protein</fullName>
    </recommendedName>
</protein>
<dbReference type="Gene3D" id="3.40.50.300">
    <property type="entry name" value="P-loop containing nucleotide triphosphate hydrolases"/>
    <property type="match status" value="1"/>
</dbReference>